<evidence type="ECO:0000313" key="1">
    <source>
        <dbReference type="EMBL" id="TDR15705.1"/>
    </source>
</evidence>
<dbReference type="Proteomes" id="UP000295729">
    <property type="component" value="Unassembled WGS sequence"/>
</dbReference>
<gene>
    <name evidence="1" type="ORF">C8D85_1079</name>
</gene>
<dbReference type="NCBIfam" id="NF041023">
    <property type="entry name" value="PP0621_fam"/>
    <property type="match status" value="1"/>
</dbReference>
<dbReference type="InterPro" id="IPR049708">
    <property type="entry name" value="PP0621-like"/>
</dbReference>
<evidence type="ECO:0000313" key="2">
    <source>
        <dbReference type="Proteomes" id="UP000295729"/>
    </source>
</evidence>
<protein>
    <recommendedName>
        <fullName evidence="3">Preprotein translocase subunit YajC</fullName>
    </recommendedName>
</protein>
<dbReference type="RefSeq" id="WP_133560324.1">
    <property type="nucleotide sequence ID" value="NZ_JAJGNH010000001.1"/>
</dbReference>
<reference evidence="1 2" key="1">
    <citation type="submission" date="2019-03" db="EMBL/GenBank/DDBJ databases">
        <title>Genomic Encyclopedia of Type Strains, Phase IV (KMG-IV): sequencing the most valuable type-strain genomes for metagenomic binning, comparative biology and taxonomic classification.</title>
        <authorList>
            <person name="Goeker M."/>
        </authorList>
    </citation>
    <scope>NUCLEOTIDE SEQUENCE [LARGE SCALE GENOMIC DNA]</scope>
    <source>
        <strain evidence="1 2">DSM 5604</strain>
    </source>
</reference>
<keyword evidence="2" id="KW-1185">Reference proteome</keyword>
<comment type="caution">
    <text evidence="1">The sequence shown here is derived from an EMBL/GenBank/DDBJ whole genome shotgun (WGS) entry which is preliminary data.</text>
</comment>
<dbReference type="EMBL" id="SNZA01000001">
    <property type="protein sequence ID" value="TDR15705.1"/>
    <property type="molecule type" value="Genomic_DNA"/>
</dbReference>
<sequence>MIVRLLFFILVFAIVWVIYRQFAKAIVAKSKSVKKADKANHEESMVKCATCGTFVPLSHAVYDHNQVAFCSMEHKIEHSDQQK</sequence>
<dbReference type="AlphaFoldDB" id="A0A4R6X984"/>
<dbReference type="OrthoDB" id="9814432at2"/>
<name>A0A4R6X984_9GAMM</name>
<evidence type="ECO:0008006" key="3">
    <source>
        <dbReference type="Google" id="ProtNLM"/>
    </source>
</evidence>
<organism evidence="1 2">
    <name type="scientific">Marinomonas communis</name>
    <dbReference type="NCBI Taxonomy" id="28254"/>
    <lineage>
        <taxon>Bacteria</taxon>
        <taxon>Pseudomonadati</taxon>
        <taxon>Pseudomonadota</taxon>
        <taxon>Gammaproteobacteria</taxon>
        <taxon>Oceanospirillales</taxon>
        <taxon>Oceanospirillaceae</taxon>
        <taxon>Marinomonas</taxon>
    </lineage>
</organism>
<proteinExistence type="predicted"/>
<accession>A0A4R6X984</accession>